<dbReference type="GO" id="GO:0036297">
    <property type="term" value="P:interstrand cross-link repair"/>
    <property type="evidence" value="ECO:0007669"/>
    <property type="project" value="TreeGrafter"/>
</dbReference>
<dbReference type="InterPro" id="IPR018973">
    <property type="entry name" value="MZB"/>
</dbReference>
<dbReference type="InterPro" id="IPR036390">
    <property type="entry name" value="WH_DNA-bd_sf"/>
</dbReference>
<dbReference type="SMART" id="SM00490">
    <property type="entry name" value="HELICc"/>
    <property type="match status" value="1"/>
</dbReference>
<dbReference type="Proteomes" id="UP001175226">
    <property type="component" value="Unassembled WGS sequence"/>
</dbReference>
<dbReference type="SMART" id="SM00487">
    <property type="entry name" value="DEXDc"/>
    <property type="match status" value="1"/>
</dbReference>
<protein>
    <recommendedName>
        <fullName evidence="8">P-loop containing nucleoside triphosphate hydrolase protein</fullName>
    </recommendedName>
</protein>
<dbReference type="Pfam" id="PF08839">
    <property type="entry name" value="CDT1"/>
    <property type="match status" value="1"/>
</dbReference>
<dbReference type="EMBL" id="JAUEPT010000016">
    <property type="protein sequence ID" value="KAK0445475.1"/>
    <property type="molecule type" value="Genomic_DNA"/>
</dbReference>
<name>A0AA39MTQ7_9AGAR</name>
<evidence type="ECO:0000259" key="4">
    <source>
        <dbReference type="PROSITE" id="PS51192"/>
    </source>
</evidence>
<dbReference type="SMART" id="SM01075">
    <property type="entry name" value="CDT1"/>
    <property type="match status" value="1"/>
</dbReference>
<dbReference type="GO" id="GO:0006289">
    <property type="term" value="P:nucleotide-excision repair"/>
    <property type="evidence" value="ECO:0007669"/>
    <property type="project" value="TreeGrafter"/>
</dbReference>
<dbReference type="SUPFAM" id="SSF46785">
    <property type="entry name" value="Winged helix' DNA-binding domain"/>
    <property type="match status" value="1"/>
</dbReference>
<evidence type="ECO:0000256" key="1">
    <source>
        <dbReference type="ARBA" id="ARBA00022741"/>
    </source>
</evidence>
<dbReference type="InterPro" id="IPR055227">
    <property type="entry name" value="HRQ1_WHD"/>
</dbReference>
<evidence type="ECO:0000256" key="3">
    <source>
        <dbReference type="SAM" id="MobiDB-lite"/>
    </source>
</evidence>
<accession>A0AA39MTQ7</accession>
<dbReference type="CDD" id="cd18797">
    <property type="entry name" value="SF2_C_Hrq"/>
    <property type="match status" value="1"/>
</dbReference>
<dbReference type="PROSITE" id="PS51194">
    <property type="entry name" value="HELICASE_CTER"/>
    <property type="match status" value="1"/>
</dbReference>
<dbReference type="Pfam" id="PF00271">
    <property type="entry name" value="Helicase_C"/>
    <property type="match status" value="1"/>
</dbReference>
<feature type="region of interest" description="Disordered" evidence="3">
    <location>
        <begin position="1"/>
        <end position="46"/>
    </location>
</feature>
<dbReference type="GO" id="GO:0005634">
    <property type="term" value="C:nucleus"/>
    <property type="evidence" value="ECO:0007669"/>
    <property type="project" value="TreeGrafter"/>
</dbReference>
<evidence type="ECO:0000313" key="6">
    <source>
        <dbReference type="EMBL" id="KAK0445475.1"/>
    </source>
</evidence>
<dbReference type="Gene3D" id="3.40.50.300">
    <property type="entry name" value="P-loop containing nucleotide triphosphate hydrolases"/>
    <property type="match status" value="2"/>
</dbReference>
<dbReference type="Pfam" id="PF09369">
    <property type="entry name" value="MZB"/>
    <property type="match status" value="1"/>
</dbReference>
<dbReference type="Pfam" id="PF00270">
    <property type="entry name" value="DEAD"/>
    <property type="match status" value="1"/>
</dbReference>
<organism evidence="6 7">
    <name type="scientific">Armillaria borealis</name>
    <dbReference type="NCBI Taxonomy" id="47425"/>
    <lineage>
        <taxon>Eukaryota</taxon>
        <taxon>Fungi</taxon>
        <taxon>Dikarya</taxon>
        <taxon>Basidiomycota</taxon>
        <taxon>Agaricomycotina</taxon>
        <taxon>Agaricomycetes</taxon>
        <taxon>Agaricomycetidae</taxon>
        <taxon>Agaricales</taxon>
        <taxon>Marasmiineae</taxon>
        <taxon>Physalacriaceae</taxon>
        <taxon>Armillaria</taxon>
    </lineage>
</organism>
<dbReference type="InterPro" id="IPR027417">
    <property type="entry name" value="P-loop_NTPase"/>
</dbReference>
<keyword evidence="7" id="KW-1185">Reference proteome</keyword>
<dbReference type="PANTHER" id="PTHR47957:SF3">
    <property type="entry name" value="ATP-DEPENDENT HELICASE HRQ1"/>
    <property type="match status" value="1"/>
</dbReference>
<keyword evidence="1" id="KW-0547">Nucleotide-binding</keyword>
<reference evidence="6" key="1">
    <citation type="submission" date="2023-06" db="EMBL/GenBank/DDBJ databases">
        <authorList>
            <consortium name="Lawrence Berkeley National Laboratory"/>
            <person name="Ahrendt S."/>
            <person name="Sahu N."/>
            <person name="Indic B."/>
            <person name="Wong-Bajracharya J."/>
            <person name="Merenyi Z."/>
            <person name="Ke H.-M."/>
            <person name="Monk M."/>
            <person name="Kocsube S."/>
            <person name="Drula E."/>
            <person name="Lipzen A."/>
            <person name="Balint B."/>
            <person name="Henrissat B."/>
            <person name="Andreopoulos B."/>
            <person name="Martin F.M."/>
            <person name="Harder C.B."/>
            <person name="Rigling D."/>
            <person name="Ford K.L."/>
            <person name="Foster G.D."/>
            <person name="Pangilinan J."/>
            <person name="Papanicolaou A."/>
            <person name="Barry K."/>
            <person name="LaButti K."/>
            <person name="Viragh M."/>
            <person name="Koriabine M."/>
            <person name="Yan M."/>
            <person name="Riley R."/>
            <person name="Champramary S."/>
            <person name="Plett K.L."/>
            <person name="Tsai I.J."/>
            <person name="Slot J."/>
            <person name="Sipos G."/>
            <person name="Plett J."/>
            <person name="Nagy L.G."/>
            <person name="Grigoriev I.V."/>
        </authorList>
    </citation>
    <scope>NUCLEOTIDE SEQUENCE</scope>
    <source>
        <strain evidence="6">FPL87.14</strain>
    </source>
</reference>
<dbReference type="AlphaFoldDB" id="A0AA39MTQ7"/>
<dbReference type="CDD" id="cd17923">
    <property type="entry name" value="DEXHc_Hrq1-like"/>
    <property type="match status" value="1"/>
</dbReference>
<dbReference type="InterPro" id="IPR011545">
    <property type="entry name" value="DEAD/DEAH_box_helicase_dom"/>
</dbReference>
<dbReference type="SUPFAM" id="SSF52540">
    <property type="entry name" value="P-loop containing nucleoside triphosphate hydrolases"/>
    <property type="match status" value="1"/>
</dbReference>
<evidence type="ECO:0000259" key="5">
    <source>
        <dbReference type="PROSITE" id="PS51194"/>
    </source>
</evidence>
<dbReference type="InterPro" id="IPR014001">
    <property type="entry name" value="Helicase_ATP-bd"/>
</dbReference>
<gene>
    <name evidence="6" type="ORF">EV421DRAFT_1902432</name>
</gene>
<evidence type="ECO:0008006" key="8">
    <source>
        <dbReference type="Google" id="ProtNLM"/>
    </source>
</evidence>
<sequence length="1034" mass="115753">MSDKKRTRLQAHGHSTSESIPSSSATVADRPAKKPKKFTKSQGSKNPDLSEWPHHFHLLFKVFKALNTVLAFVSSRRELATSFPVIRQSVENITKQPLELAQVAELKALLPEIITFSYVPTLPEDTAMLPGPSSQSAAESEGDVLRLEFVDSWNGGSKNNQGLFIPSARSPTLTKKLIDKRNNRFIQAVEELLQAVSAEEDAVILLQTAAKACIPVKPQQTAALGDDLEPYFPSQHWYKDQIGTQMTFPAKDGHTDLELDESLSPTIQVALKDSRNITSLYSHQVTAINAIGHGKNVIVSTSTASGKSVIYQVPLLRFLEEDPEATAIFVYPTKALAQDQRGALEQLLCACPGLQHVKVSTYDGDTPQDKRKGIRETASVILTNFDMIHASILPQEDCWRRFFKNIKLFVVDELHYYTGLFGTHVAYIMRRFRRICAAVGRFASFRVVPQYQTQEVTWNMYLVSTAVDVEVITEDGAPTGEKSFVVWQPSTIDPVAPGFGRDSSLSEAVRLMIHLMKHGIRVILFCKFRRACEMAMKALRVMLGMSRRSDILKRVKSYRGGYSPEDRRDIERDAFSGQLLGIVATNALELGVDIGALDAVIMLGFPLNVSSLRQQTGRAGRRSRDSLAILVAEALPVDQYYVNHPEDLFDKNPDDLVIDLDSKLTLEAHLQCAANEMPVSLKDQVYFGPLMVEVCKTRLIADDEGWYHTHHKFRPYPSKHIALRGVQEDKYLIIDVTQERHTILEEMEMSRVLFEIYDGGVGRTYIVKELRHSAKTATLIQKDVDYITSPRDYTDVNAVQTHRIREIKGSPELAYYGNVEVKTLVFGYFVLIDRKIKDVVDLDNDPWEQETLGMWLDVPKQIPGWLNNKGIKPAAAIHAAEHAFLNKFALAQDVRTECKAEEKEVKIEKESKRKRPARLIFCDHVGQGMGSGVTAKAFDNVYDILHKAYEAIVNCDCEDFKGCTKCVQSPSCKEGNKVCSKSGALVILKALLGYEVDPASIPDEHDTFEGGTDTIVSASHIRKLGDIEIERNLK</sequence>
<evidence type="ECO:0000313" key="7">
    <source>
        <dbReference type="Proteomes" id="UP001175226"/>
    </source>
</evidence>
<feature type="domain" description="Helicase C-terminal" evidence="5">
    <location>
        <begin position="507"/>
        <end position="664"/>
    </location>
</feature>
<keyword evidence="2" id="KW-0067">ATP-binding</keyword>
<proteinExistence type="predicted"/>
<feature type="compositionally biased region" description="Basic residues" evidence="3">
    <location>
        <begin position="1"/>
        <end position="11"/>
    </location>
</feature>
<dbReference type="GO" id="GO:0003676">
    <property type="term" value="F:nucleic acid binding"/>
    <property type="evidence" value="ECO:0007669"/>
    <property type="project" value="InterPro"/>
</dbReference>
<dbReference type="InterPro" id="IPR014939">
    <property type="entry name" value="CDT1_Gemini-bd-like"/>
</dbReference>
<dbReference type="PROSITE" id="PS51192">
    <property type="entry name" value="HELICASE_ATP_BIND_1"/>
    <property type="match status" value="1"/>
</dbReference>
<dbReference type="GO" id="GO:0043138">
    <property type="term" value="F:3'-5' DNA helicase activity"/>
    <property type="evidence" value="ECO:0007669"/>
    <property type="project" value="TreeGrafter"/>
</dbReference>
<evidence type="ECO:0000256" key="2">
    <source>
        <dbReference type="ARBA" id="ARBA00022840"/>
    </source>
</evidence>
<comment type="caution">
    <text evidence="6">The sequence shown here is derived from an EMBL/GenBank/DDBJ whole genome shotgun (WGS) entry which is preliminary data.</text>
</comment>
<dbReference type="InterPro" id="IPR001650">
    <property type="entry name" value="Helicase_C-like"/>
</dbReference>
<dbReference type="Pfam" id="PF22982">
    <property type="entry name" value="WHD_HRQ1"/>
    <property type="match status" value="1"/>
</dbReference>
<feature type="domain" description="Helicase ATP-binding" evidence="4">
    <location>
        <begin position="288"/>
        <end position="436"/>
    </location>
</feature>
<dbReference type="PANTHER" id="PTHR47957">
    <property type="entry name" value="ATP-DEPENDENT HELICASE HRQ1"/>
    <property type="match status" value="1"/>
</dbReference>
<dbReference type="GO" id="GO:0005524">
    <property type="term" value="F:ATP binding"/>
    <property type="evidence" value="ECO:0007669"/>
    <property type="project" value="UniProtKB-KW"/>
</dbReference>